<name>A0A6F9DGD2_9ASCI</name>
<dbReference type="InterPro" id="IPR036383">
    <property type="entry name" value="TSP1_rpt_sf"/>
</dbReference>
<dbReference type="InterPro" id="IPR000884">
    <property type="entry name" value="TSP1_rpt"/>
</dbReference>
<proteinExistence type="evidence at transcript level"/>
<sequence>MLIFFLTLILALFGRSVSQEVCEDLLAANSCRFLASQNDCQTWNWLSLNCAKTCNSCATEQFSWLPWTTWSACALPCGRGTRSRSRSCNIGQESNCGSNWNENENCNEFPCNDAIQWSDWLSWGSCSHPCGNGTRSRSRICGSGRPFDCGTNASESEECNMHDCPDVHWNEWGPWTPCTKSCGDGGKHSRSRSCNTGIDSDCGSEETEQTWACNTDACPFGYRWNEWSQWSPCTKSCGSGTHTQTRTCSTGQQDDCGTEWRHKWKCNTEKCNAGKWNTWNSWTSCSKTCGEGSRTRTRSCSTGRNSDCGITSIETLLCNKFACLGELNLLSVCFKFTYRFRYDRFISDLRNA</sequence>
<dbReference type="InterPro" id="IPR003582">
    <property type="entry name" value="ShKT_dom"/>
</dbReference>
<reference evidence="6" key="1">
    <citation type="submission" date="2020-04" db="EMBL/GenBank/DDBJ databases">
        <authorList>
            <person name="Neveu A P."/>
        </authorList>
    </citation>
    <scope>NUCLEOTIDE SEQUENCE</scope>
    <source>
        <tissue evidence="6">Whole embryo</tissue>
    </source>
</reference>
<dbReference type="InterPro" id="IPR052065">
    <property type="entry name" value="Compl_asym_regulator"/>
</dbReference>
<dbReference type="Pfam" id="PF00090">
    <property type="entry name" value="TSP_1"/>
    <property type="match status" value="5"/>
</dbReference>
<dbReference type="SMART" id="SM00209">
    <property type="entry name" value="TSP1"/>
    <property type="match status" value="5"/>
</dbReference>
<dbReference type="PROSITE" id="PS50092">
    <property type="entry name" value="TSP1"/>
    <property type="match status" value="5"/>
</dbReference>
<dbReference type="AlphaFoldDB" id="A0A6F9DGD2"/>
<keyword evidence="2" id="KW-1015">Disulfide bond</keyword>
<feature type="signal peptide" evidence="4">
    <location>
        <begin position="1"/>
        <end position="18"/>
    </location>
</feature>
<keyword evidence="1" id="KW-0677">Repeat</keyword>
<dbReference type="PANTHER" id="PTHR22906">
    <property type="entry name" value="PROPERDIN"/>
    <property type="match status" value="1"/>
</dbReference>
<feature type="domain" description="ShKT" evidence="5">
    <location>
        <begin position="22"/>
        <end position="57"/>
    </location>
</feature>
<evidence type="ECO:0000256" key="4">
    <source>
        <dbReference type="SAM" id="SignalP"/>
    </source>
</evidence>
<dbReference type="SUPFAM" id="SSF57546">
    <property type="entry name" value="Crisp domain-like"/>
    <property type="match status" value="1"/>
</dbReference>
<evidence type="ECO:0000259" key="5">
    <source>
        <dbReference type="PROSITE" id="PS51670"/>
    </source>
</evidence>
<keyword evidence="4" id="KW-0732">Signal</keyword>
<dbReference type="EMBL" id="LR786655">
    <property type="protein sequence ID" value="CAB3262388.1"/>
    <property type="molecule type" value="mRNA"/>
</dbReference>
<accession>A0A6F9DGD2</accession>
<feature type="chain" id="PRO_5026336079" evidence="4">
    <location>
        <begin position="19"/>
        <end position="352"/>
    </location>
</feature>
<evidence type="ECO:0000256" key="2">
    <source>
        <dbReference type="ARBA" id="ARBA00023157"/>
    </source>
</evidence>
<dbReference type="SUPFAM" id="SSF82895">
    <property type="entry name" value="TSP-1 type 1 repeat"/>
    <property type="match status" value="5"/>
</dbReference>
<organism evidence="6">
    <name type="scientific">Phallusia mammillata</name>
    <dbReference type="NCBI Taxonomy" id="59560"/>
    <lineage>
        <taxon>Eukaryota</taxon>
        <taxon>Metazoa</taxon>
        <taxon>Chordata</taxon>
        <taxon>Tunicata</taxon>
        <taxon>Ascidiacea</taxon>
        <taxon>Phlebobranchia</taxon>
        <taxon>Ascidiidae</taxon>
        <taxon>Phallusia</taxon>
    </lineage>
</organism>
<dbReference type="PROSITE" id="PS51670">
    <property type="entry name" value="SHKT"/>
    <property type="match status" value="1"/>
</dbReference>
<gene>
    <name evidence="6" type="primary">LOC100179634-003</name>
</gene>
<protein>
    <submittedName>
        <fullName evidence="6">Uncharacterized protein LOC100179634</fullName>
    </submittedName>
</protein>
<dbReference type="PANTHER" id="PTHR22906:SF52">
    <property type="entry name" value="ADHESION G PROTEIN-COUPLED RECEPTOR B1"/>
    <property type="match status" value="1"/>
</dbReference>
<dbReference type="Gene3D" id="2.20.100.10">
    <property type="entry name" value="Thrombospondin type-1 (TSP1) repeat"/>
    <property type="match status" value="5"/>
</dbReference>
<evidence type="ECO:0000256" key="3">
    <source>
        <dbReference type="PROSITE-ProRule" id="PRU01005"/>
    </source>
</evidence>
<evidence type="ECO:0000313" key="6">
    <source>
        <dbReference type="EMBL" id="CAB3262388.1"/>
    </source>
</evidence>
<evidence type="ECO:0000256" key="1">
    <source>
        <dbReference type="ARBA" id="ARBA00022737"/>
    </source>
</evidence>
<comment type="caution">
    <text evidence="3">Lacks conserved residue(s) required for the propagation of feature annotation.</text>
</comment>